<keyword evidence="1" id="KW-0175">Coiled coil</keyword>
<keyword evidence="3" id="KW-1185">Reference proteome</keyword>
<reference evidence="3" key="1">
    <citation type="submission" date="2018-11" db="EMBL/GenBank/DDBJ databases">
        <title>Complete genome sequence of Paenibacillus sp. ML311-T8.</title>
        <authorList>
            <person name="Nam Y.-D."/>
            <person name="Kang J."/>
            <person name="Chung W.-H."/>
            <person name="Park Y.S."/>
        </authorList>
    </citation>
    <scope>NUCLEOTIDE SEQUENCE [LARGE SCALE GENOMIC DNA]</scope>
    <source>
        <strain evidence="3">ML311-T8</strain>
    </source>
</reference>
<sequence>MQDSEFVDEYMLIYEYYMDHEITAEERSNLEEQLIQLAEQRMNTLSIKLINEKEQWSMVPSLSSTRLG</sequence>
<evidence type="ECO:0000313" key="3">
    <source>
        <dbReference type="Proteomes" id="UP000426246"/>
    </source>
</evidence>
<name>A0A6B8RT77_9BACL</name>
<dbReference type="RefSeq" id="WP_155704215.1">
    <property type="nucleotide sequence ID" value="NZ_CP034235.1"/>
</dbReference>
<feature type="coiled-coil region" evidence="1">
    <location>
        <begin position="20"/>
        <end position="55"/>
    </location>
</feature>
<proteinExistence type="predicted"/>
<protein>
    <submittedName>
        <fullName evidence="2">Uncharacterized protein</fullName>
    </submittedName>
</protein>
<evidence type="ECO:0000313" key="2">
    <source>
        <dbReference type="EMBL" id="QGQ99107.1"/>
    </source>
</evidence>
<dbReference type="KEGG" id="ppsc:EHS13_31625"/>
<dbReference type="AlphaFoldDB" id="A0A6B8RT77"/>
<evidence type="ECO:0000256" key="1">
    <source>
        <dbReference type="SAM" id="Coils"/>
    </source>
</evidence>
<dbReference type="Proteomes" id="UP000426246">
    <property type="component" value="Chromosome"/>
</dbReference>
<gene>
    <name evidence="2" type="ORF">EHS13_31625</name>
</gene>
<dbReference type="EMBL" id="CP034235">
    <property type="protein sequence ID" value="QGQ99107.1"/>
    <property type="molecule type" value="Genomic_DNA"/>
</dbReference>
<accession>A0A6B8RT77</accession>
<organism evidence="2 3">
    <name type="scientific">Paenibacillus psychroresistens</name>
    <dbReference type="NCBI Taxonomy" id="1778678"/>
    <lineage>
        <taxon>Bacteria</taxon>
        <taxon>Bacillati</taxon>
        <taxon>Bacillota</taxon>
        <taxon>Bacilli</taxon>
        <taxon>Bacillales</taxon>
        <taxon>Paenibacillaceae</taxon>
        <taxon>Paenibacillus</taxon>
    </lineage>
</organism>